<proteinExistence type="predicted"/>
<reference evidence="2 3" key="1">
    <citation type="journal article" date="2019" name="Sci. Rep.">
        <title>Orb-weaving spider Araneus ventricosus genome elucidates the spidroin gene catalogue.</title>
        <authorList>
            <person name="Kono N."/>
            <person name="Nakamura H."/>
            <person name="Ohtoshi R."/>
            <person name="Moran D.A.P."/>
            <person name="Shinohara A."/>
            <person name="Yoshida Y."/>
            <person name="Fujiwara M."/>
            <person name="Mori M."/>
            <person name="Tomita M."/>
            <person name="Arakawa K."/>
        </authorList>
    </citation>
    <scope>NUCLEOTIDE SEQUENCE [LARGE SCALE GENOMIC DNA]</scope>
</reference>
<evidence type="ECO:0000313" key="2">
    <source>
        <dbReference type="EMBL" id="GBM68134.1"/>
    </source>
</evidence>
<gene>
    <name evidence="2" type="ORF">AVEN_6026_1</name>
</gene>
<keyword evidence="3" id="KW-1185">Reference proteome</keyword>
<accession>A0A4Y2HRT7</accession>
<sequence length="93" mass="10001">MTSVRAESASPLQTYTPHQRLFPSIPVGSALWVSRWTWVVDNTPAGGLLTATDLACPARAHGRSYVDSVSNLGSSDTEAEPLPPGYRDPTTFL</sequence>
<comment type="caution">
    <text evidence="2">The sequence shown here is derived from an EMBL/GenBank/DDBJ whole genome shotgun (WGS) entry which is preliminary data.</text>
</comment>
<dbReference type="Proteomes" id="UP000499080">
    <property type="component" value="Unassembled WGS sequence"/>
</dbReference>
<evidence type="ECO:0000313" key="3">
    <source>
        <dbReference type="Proteomes" id="UP000499080"/>
    </source>
</evidence>
<dbReference type="EMBL" id="BGPR01002123">
    <property type="protein sequence ID" value="GBM68134.1"/>
    <property type="molecule type" value="Genomic_DNA"/>
</dbReference>
<name>A0A4Y2HRT7_ARAVE</name>
<dbReference type="AlphaFoldDB" id="A0A4Y2HRT7"/>
<feature type="region of interest" description="Disordered" evidence="1">
    <location>
        <begin position="66"/>
        <end position="93"/>
    </location>
</feature>
<feature type="compositionally biased region" description="Polar residues" evidence="1">
    <location>
        <begin position="67"/>
        <end position="76"/>
    </location>
</feature>
<organism evidence="2 3">
    <name type="scientific">Araneus ventricosus</name>
    <name type="common">Orbweaver spider</name>
    <name type="synonym">Epeira ventricosa</name>
    <dbReference type="NCBI Taxonomy" id="182803"/>
    <lineage>
        <taxon>Eukaryota</taxon>
        <taxon>Metazoa</taxon>
        <taxon>Ecdysozoa</taxon>
        <taxon>Arthropoda</taxon>
        <taxon>Chelicerata</taxon>
        <taxon>Arachnida</taxon>
        <taxon>Araneae</taxon>
        <taxon>Araneomorphae</taxon>
        <taxon>Entelegynae</taxon>
        <taxon>Araneoidea</taxon>
        <taxon>Araneidae</taxon>
        <taxon>Araneus</taxon>
    </lineage>
</organism>
<protein>
    <submittedName>
        <fullName evidence="2">Uncharacterized protein</fullName>
    </submittedName>
</protein>
<evidence type="ECO:0000256" key="1">
    <source>
        <dbReference type="SAM" id="MobiDB-lite"/>
    </source>
</evidence>